<dbReference type="PANTHER" id="PTHR36842:SF1">
    <property type="entry name" value="PROTEIN TOLB"/>
    <property type="match status" value="1"/>
</dbReference>
<proteinExistence type="inferred from homology"/>
<dbReference type="Gene3D" id="2.120.10.30">
    <property type="entry name" value="TolB, C-terminal domain"/>
    <property type="match status" value="1"/>
</dbReference>
<evidence type="ECO:0000313" key="2">
    <source>
        <dbReference type="EMBL" id="SHI89767.1"/>
    </source>
</evidence>
<organism evidence="2 3">
    <name type="scientific">Wenxinia saemankumensis</name>
    <dbReference type="NCBI Taxonomy" id="1447782"/>
    <lineage>
        <taxon>Bacteria</taxon>
        <taxon>Pseudomonadati</taxon>
        <taxon>Pseudomonadota</taxon>
        <taxon>Alphaproteobacteria</taxon>
        <taxon>Rhodobacterales</taxon>
        <taxon>Roseobacteraceae</taxon>
        <taxon>Wenxinia</taxon>
    </lineage>
</organism>
<dbReference type="InterPro" id="IPR011042">
    <property type="entry name" value="6-blade_b-propeller_TolB-like"/>
</dbReference>
<name>A0A1M6EW99_9RHOB</name>
<dbReference type="RefSeq" id="WP_073329916.1">
    <property type="nucleotide sequence ID" value="NZ_FQYO01000003.1"/>
</dbReference>
<dbReference type="Proteomes" id="UP000184292">
    <property type="component" value="Unassembled WGS sequence"/>
</dbReference>
<dbReference type="OrthoDB" id="9812921at2"/>
<evidence type="ECO:0000313" key="3">
    <source>
        <dbReference type="Proteomes" id="UP000184292"/>
    </source>
</evidence>
<dbReference type="SUPFAM" id="SSF82171">
    <property type="entry name" value="DPP6 N-terminal domain-like"/>
    <property type="match status" value="1"/>
</dbReference>
<dbReference type="Pfam" id="PF07676">
    <property type="entry name" value="PD40"/>
    <property type="match status" value="1"/>
</dbReference>
<sequence>MTSELCIHHVPTGETEVVLSTGEHIEAPNWHPDGWLLVNGGGRLYRVPLDAPELQPVDTGAATRLNNDHGFSPDGRTIALSDHSGGRGSCIWTMPVGGGDLTRVTSRTPSWWHAWSPDGARHAYAAAREGRTVLIHTCAADGSDERCLTPGFDHCDGPDYTPDGAWIWFNGERDGQVDLWRVRPDGTELERMTEGPEVDWFPHPSPDGMHVLWLAYPAGTEGHPGGLDVALRLMPQSGGAGETVVELHGGQGTINVPCWEPDGRAFAFMRYGA</sequence>
<protein>
    <submittedName>
        <fullName evidence="2">WD40-like Beta Propeller Repeat</fullName>
    </submittedName>
</protein>
<evidence type="ECO:0000256" key="1">
    <source>
        <dbReference type="ARBA" id="ARBA00009820"/>
    </source>
</evidence>
<dbReference type="PANTHER" id="PTHR36842">
    <property type="entry name" value="PROTEIN TOLB HOMOLOG"/>
    <property type="match status" value="1"/>
</dbReference>
<gene>
    <name evidence="2" type="ORF">SAMN05444417_2214</name>
</gene>
<dbReference type="InterPro" id="IPR011659">
    <property type="entry name" value="WD40"/>
</dbReference>
<keyword evidence="3" id="KW-1185">Reference proteome</keyword>
<dbReference type="STRING" id="1447782.SAMN05444417_2214"/>
<dbReference type="AlphaFoldDB" id="A0A1M6EW99"/>
<comment type="similarity">
    <text evidence="1">Belongs to the TolB family.</text>
</comment>
<dbReference type="EMBL" id="FQYO01000003">
    <property type="protein sequence ID" value="SHI89767.1"/>
    <property type="molecule type" value="Genomic_DNA"/>
</dbReference>
<reference evidence="2 3" key="1">
    <citation type="submission" date="2016-11" db="EMBL/GenBank/DDBJ databases">
        <authorList>
            <person name="Jaros S."/>
            <person name="Januszkiewicz K."/>
            <person name="Wedrychowicz H."/>
        </authorList>
    </citation>
    <scope>NUCLEOTIDE SEQUENCE [LARGE SCALE GENOMIC DNA]</scope>
    <source>
        <strain evidence="2 3">DSM 100565</strain>
    </source>
</reference>
<accession>A0A1M6EW99</accession>